<accession>A0ABC8TYH6</accession>
<name>A0ABC8TYH6_9AQUA</name>
<keyword evidence="2" id="KW-1185">Reference proteome</keyword>
<dbReference type="AlphaFoldDB" id="A0ABC8TYH6"/>
<reference evidence="1 2" key="1">
    <citation type="submission" date="2024-02" db="EMBL/GenBank/DDBJ databases">
        <authorList>
            <person name="Vignale AGUSTIN F."/>
            <person name="Sosa J E."/>
            <person name="Modenutti C."/>
        </authorList>
    </citation>
    <scope>NUCLEOTIDE SEQUENCE [LARGE SCALE GENOMIC DNA]</scope>
</reference>
<organism evidence="1 2">
    <name type="scientific">Ilex paraguariensis</name>
    <name type="common">yerba mate</name>
    <dbReference type="NCBI Taxonomy" id="185542"/>
    <lineage>
        <taxon>Eukaryota</taxon>
        <taxon>Viridiplantae</taxon>
        <taxon>Streptophyta</taxon>
        <taxon>Embryophyta</taxon>
        <taxon>Tracheophyta</taxon>
        <taxon>Spermatophyta</taxon>
        <taxon>Magnoliopsida</taxon>
        <taxon>eudicotyledons</taxon>
        <taxon>Gunneridae</taxon>
        <taxon>Pentapetalae</taxon>
        <taxon>asterids</taxon>
        <taxon>campanulids</taxon>
        <taxon>Aquifoliales</taxon>
        <taxon>Aquifoliaceae</taxon>
        <taxon>Ilex</taxon>
    </lineage>
</organism>
<sequence length="149" mass="17552">MQSNQSQSFKIAFFQNSEERIMIHQNLSEFTPTSLCRLMDVSHHILMYISNSFENVQNEAFSWRTTNLWVVWSIGNYPKQAVVEIIKKKNKHITGYGHYEIEDSLEAEYKNPQESENQGDAWKVFVNSQSTALHEITTFRLKWEPQPIH</sequence>
<gene>
    <name evidence="1" type="ORF">ILEXP_LOCUS44274</name>
</gene>
<dbReference type="Proteomes" id="UP001642360">
    <property type="component" value="Unassembled WGS sequence"/>
</dbReference>
<comment type="caution">
    <text evidence="1">The sequence shown here is derived from an EMBL/GenBank/DDBJ whole genome shotgun (WGS) entry which is preliminary data.</text>
</comment>
<evidence type="ECO:0000313" key="2">
    <source>
        <dbReference type="Proteomes" id="UP001642360"/>
    </source>
</evidence>
<proteinExistence type="predicted"/>
<dbReference type="EMBL" id="CAUOFW020006391">
    <property type="protein sequence ID" value="CAK9174520.1"/>
    <property type="molecule type" value="Genomic_DNA"/>
</dbReference>
<evidence type="ECO:0000313" key="1">
    <source>
        <dbReference type="EMBL" id="CAK9174520.1"/>
    </source>
</evidence>
<protein>
    <submittedName>
        <fullName evidence="1">Uncharacterized protein</fullName>
    </submittedName>
</protein>